<gene>
    <name evidence="3" type="ORF">Clacol_006701</name>
</gene>
<reference evidence="3" key="1">
    <citation type="submission" date="2021-10" db="EMBL/GenBank/DDBJ databases">
        <title>De novo Genome Assembly of Clathrus columnatus (Basidiomycota, Fungi) Using Illumina and Nanopore Sequence Data.</title>
        <authorList>
            <person name="Ogiso-Tanaka E."/>
            <person name="Itagaki H."/>
            <person name="Hosoya T."/>
            <person name="Hosaka K."/>
        </authorList>
    </citation>
    <scope>NUCLEOTIDE SEQUENCE</scope>
    <source>
        <strain evidence="3">MO-923</strain>
    </source>
</reference>
<dbReference type="PROSITE" id="PS00670">
    <property type="entry name" value="D_2_HYDROXYACID_DH_2"/>
    <property type="match status" value="1"/>
</dbReference>
<sequence>MLIMQTVRAASQAEARVRAGRWREGLKATPDIRDLTLGIVGLGTIGKIVHQQVKALGMKVIYNNRHRLPPEEEDGAEYVSFEDLIHIADVISLHTPLTEETHHMISDDQFRQMKDGVFIVNTSRGSVIDEEALVRALQSGKVCRVGLDVFEREPFVHPWLAQSDRCTLLPHWAAATTRVSVDGEKEILANLQAWITTGKPNSPVNKPRLRNLSIVI</sequence>
<dbReference type="InterPro" id="IPR036291">
    <property type="entry name" value="NAD(P)-bd_dom_sf"/>
</dbReference>
<dbReference type="PROSITE" id="PS00671">
    <property type="entry name" value="D_2_HYDROXYACID_DH_3"/>
    <property type="match status" value="1"/>
</dbReference>
<dbReference type="AlphaFoldDB" id="A0AAV5AIF4"/>
<evidence type="ECO:0000313" key="3">
    <source>
        <dbReference type="EMBL" id="GJJ12459.1"/>
    </source>
</evidence>
<name>A0AAV5AIF4_9AGAM</name>
<dbReference type="GO" id="GO:0051287">
    <property type="term" value="F:NAD binding"/>
    <property type="evidence" value="ECO:0007669"/>
    <property type="project" value="InterPro"/>
</dbReference>
<dbReference type="SUPFAM" id="SSF51735">
    <property type="entry name" value="NAD(P)-binding Rossmann-fold domains"/>
    <property type="match status" value="1"/>
</dbReference>
<dbReference type="GO" id="GO:0005829">
    <property type="term" value="C:cytosol"/>
    <property type="evidence" value="ECO:0007669"/>
    <property type="project" value="TreeGrafter"/>
</dbReference>
<evidence type="ECO:0000259" key="2">
    <source>
        <dbReference type="Pfam" id="PF02826"/>
    </source>
</evidence>
<feature type="domain" description="D-isomer specific 2-hydroxyacid dehydrogenase NAD-binding" evidence="2">
    <location>
        <begin position="1"/>
        <end position="173"/>
    </location>
</feature>
<comment type="caution">
    <text evidence="3">The sequence shown here is derived from an EMBL/GenBank/DDBJ whole genome shotgun (WGS) entry which is preliminary data.</text>
</comment>
<protein>
    <recommendedName>
        <fullName evidence="2">D-isomer specific 2-hydroxyacid dehydrogenase NAD-binding domain-containing protein</fullName>
    </recommendedName>
</protein>
<dbReference type="PANTHER" id="PTHR10996">
    <property type="entry name" value="2-HYDROXYACID DEHYDROGENASE-RELATED"/>
    <property type="match status" value="1"/>
</dbReference>
<dbReference type="GO" id="GO:0016618">
    <property type="term" value="F:hydroxypyruvate reductase [NAD(P)H] activity"/>
    <property type="evidence" value="ECO:0007669"/>
    <property type="project" value="TreeGrafter"/>
</dbReference>
<dbReference type="PANTHER" id="PTHR10996:SF129">
    <property type="entry name" value="2-HYDROXYACID DEHYDROGENASE C1773.17C-RELATED"/>
    <property type="match status" value="1"/>
</dbReference>
<dbReference type="InterPro" id="IPR029753">
    <property type="entry name" value="D-isomer_DH_CS"/>
</dbReference>
<evidence type="ECO:0000313" key="4">
    <source>
        <dbReference type="Proteomes" id="UP001050691"/>
    </source>
</evidence>
<organism evidence="3 4">
    <name type="scientific">Clathrus columnatus</name>
    <dbReference type="NCBI Taxonomy" id="1419009"/>
    <lineage>
        <taxon>Eukaryota</taxon>
        <taxon>Fungi</taxon>
        <taxon>Dikarya</taxon>
        <taxon>Basidiomycota</taxon>
        <taxon>Agaricomycotina</taxon>
        <taxon>Agaricomycetes</taxon>
        <taxon>Phallomycetidae</taxon>
        <taxon>Phallales</taxon>
        <taxon>Clathraceae</taxon>
        <taxon>Clathrus</taxon>
    </lineage>
</organism>
<accession>A0AAV5AIF4</accession>
<dbReference type="GO" id="GO:0030267">
    <property type="term" value="F:glyoxylate reductase (NADPH) activity"/>
    <property type="evidence" value="ECO:0007669"/>
    <property type="project" value="TreeGrafter"/>
</dbReference>
<dbReference type="InterPro" id="IPR050223">
    <property type="entry name" value="D-isomer_2-hydroxyacid_DH"/>
</dbReference>
<dbReference type="InterPro" id="IPR006140">
    <property type="entry name" value="D-isomer_DH_NAD-bd"/>
</dbReference>
<dbReference type="Gene3D" id="3.40.50.720">
    <property type="entry name" value="NAD(P)-binding Rossmann-like Domain"/>
    <property type="match status" value="1"/>
</dbReference>
<proteinExistence type="predicted"/>
<dbReference type="Pfam" id="PF02826">
    <property type="entry name" value="2-Hacid_dh_C"/>
    <property type="match status" value="1"/>
</dbReference>
<dbReference type="Proteomes" id="UP001050691">
    <property type="component" value="Unassembled WGS sequence"/>
</dbReference>
<evidence type="ECO:0000256" key="1">
    <source>
        <dbReference type="ARBA" id="ARBA00023002"/>
    </source>
</evidence>
<keyword evidence="4" id="KW-1185">Reference proteome</keyword>
<dbReference type="EMBL" id="BPWL01000007">
    <property type="protein sequence ID" value="GJJ12459.1"/>
    <property type="molecule type" value="Genomic_DNA"/>
</dbReference>
<keyword evidence="1" id="KW-0560">Oxidoreductase</keyword>